<protein>
    <submittedName>
        <fullName evidence="1">DNA repair putative endonuclease MmcB</fullName>
    </submittedName>
</protein>
<evidence type="ECO:0000313" key="1">
    <source>
        <dbReference type="EMBL" id="MDO1559440.1"/>
    </source>
</evidence>
<dbReference type="GO" id="GO:0004519">
    <property type="term" value="F:endonuclease activity"/>
    <property type="evidence" value="ECO:0007669"/>
    <property type="project" value="UniProtKB-KW"/>
</dbReference>
<name>A0ABT8SLM0_9CAUL</name>
<keyword evidence="1" id="KW-0255">Endonuclease</keyword>
<dbReference type="InterPro" id="IPR009394">
    <property type="entry name" value="MmcB-like"/>
</dbReference>
<organism evidence="1 2">
    <name type="scientific">Peiella sedimenti</name>
    <dbReference type="NCBI Taxonomy" id="3061083"/>
    <lineage>
        <taxon>Bacteria</taxon>
        <taxon>Pseudomonadati</taxon>
        <taxon>Pseudomonadota</taxon>
        <taxon>Alphaproteobacteria</taxon>
        <taxon>Caulobacterales</taxon>
        <taxon>Caulobacteraceae</taxon>
        <taxon>Peiella</taxon>
    </lineage>
</organism>
<dbReference type="Pfam" id="PF06319">
    <property type="entry name" value="MmcB-like"/>
    <property type="match status" value="1"/>
</dbReference>
<reference evidence="1" key="1">
    <citation type="submission" date="2023-07" db="EMBL/GenBank/DDBJ databases">
        <title>Brevundimonas soil sp. nov., isolated from the soil of chemical plant.</title>
        <authorList>
            <person name="Wu N."/>
        </authorList>
    </citation>
    <scope>NUCLEOTIDE SEQUENCE</scope>
    <source>
        <strain evidence="1">XZ-24</strain>
    </source>
</reference>
<accession>A0ABT8SLM0</accession>
<sequence length="156" mass="16591">MSAAASVTLAFVETAVRRPDVTQAVTRGAARLLAAMGHGPLTEVRLPNGRRADVMALGAKGELIICEVKSSREDFTTDRKWVEYAPFCDAFYFAVAPEFPQVILPEHPGLIVADGFGGAVVREPVVTPLAPARRKALTIAFGRLAALRATGCEATV</sequence>
<keyword evidence="1" id="KW-0540">Nuclease</keyword>
<keyword evidence="1" id="KW-0378">Hydrolase</keyword>
<comment type="caution">
    <text evidence="1">The sequence shown here is derived from an EMBL/GenBank/DDBJ whole genome shotgun (WGS) entry which is preliminary data.</text>
</comment>
<proteinExistence type="predicted"/>
<dbReference type="Proteomes" id="UP001169063">
    <property type="component" value="Unassembled WGS sequence"/>
</dbReference>
<dbReference type="PIRSF" id="PIRSF031796">
    <property type="entry name" value="UPC031796"/>
    <property type="match status" value="1"/>
</dbReference>
<dbReference type="RefSeq" id="WP_302109869.1">
    <property type="nucleotide sequence ID" value="NZ_JAUKTR010000003.1"/>
</dbReference>
<dbReference type="EMBL" id="JAUKTR010000003">
    <property type="protein sequence ID" value="MDO1559440.1"/>
    <property type="molecule type" value="Genomic_DNA"/>
</dbReference>
<keyword evidence="2" id="KW-1185">Reference proteome</keyword>
<gene>
    <name evidence="1" type="primary">mmcB</name>
    <name evidence="1" type="ORF">Q0812_08370</name>
</gene>
<evidence type="ECO:0000313" key="2">
    <source>
        <dbReference type="Proteomes" id="UP001169063"/>
    </source>
</evidence>